<keyword evidence="6" id="KW-0119">Carbohydrate metabolism</keyword>
<dbReference type="InterPro" id="IPR001701">
    <property type="entry name" value="Glyco_hydro_9"/>
</dbReference>
<dbReference type="EMBL" id="JAJAGQ010000018">
    <property type="protein sequence ID" value="KAJ8536689.1"/>
    <property type="molecule type" value="Genomic_DNA"/>
</dbReference>
<keyword evidence="8" id="KW-0624">Polysaccharide degradation</keyword>
<comment type="catalytic activity">
    <reaction evidence="1">
        <text>Endohydrolysis of (1-&gt;4)-beta-D-glucosidic linkages in cellulose, lichenin and cereal beta-D-glucans.</text>
        <dbReference type="EC" id="3.2.1.4"/>
    </reaction>
</comment>
<accession>A0A9Q1LKH2</accession>
<evidence type="ECO:0000256" key="7">
    <source>
        <dbReference type="ARBA" id="ARBA00023295"/>
    </source>
</evidence>
<dbReference type="PANTHER" id="PTHR22298">
    <property type="entry name" value="ENDO-1,4-BETA-GLUCANASE"/>
    <property type="match status" value="1"/>
</dbReference>
<evidence type="ECO:0000256" key="3">
    <source>
        <dbReference type="ARBA" id="ARBA00012601"/>
    </source>
</evidence>
<proteinExistence type="inferred from homology"/>
<dbReference type="GO" id="GO:0008810">
    <property type="term" value="F:cellulase activity"/>
    <property type="evidence" value="ECO:0007669"/>
    <property type="project" value="UniProtKB-EC"/>
</dbReference>
<keyword evidence="5" id="KW-0136">Cellulose degradation</keyword>
<dbReference type="OrthoDB" id="10257085at2759"/>
<dbReference type="AlphaFoldDB" id="A0A9Q1LKH2"/>
<organism evidence="10 11">
    <name type="scientific">Anisodus acutangulus</name>
    <dbReference type="NCBI Taxonomy" id="402998"/>
    <lineage>
        <taxon>Eukaryota</taxon>
        <taxon>Viridiplantae</taxon>
        <taxon>Streptophyta</taxon>
        <taxon>Embryophyta</taxon>
        <taxon>Tracheophyta</taxon>
        <taxon>Spermatophyta</taxon>
        <taxon>Magnoliopsida</taxon>
        <taxon>eudicotyledons</taxon>
        <taxon>Gunneridae</taxon>
        <taxon>Pentapetalae</taxon>
        <taxon>asterids</taxon>
        <taxon>lamiids</taxon>
        <taxon>Solanales</taxon>
        <taxon>Solanaceae</taxon>
        <taxon>Solanoideae</taxon>
        <taxon>Hyoscyameae</taxon>
        <taxon>Anisodus</taxon>
    </lineage>
</organism>
<evidence type="ECO:0000313" key="10">
    <source>
        <dbReference type="EMBL" id="KAJ8536689.1"/>
    </source>
</evidence>
<name>A0A9Q1LKH2_9SOLA</name>
<dbReference type="InterPro" id="IPR012341">
    <property type="entry name" value="6hp_glycosidase-like_sf"/>
</dbReference>
<dbReference type="Proteomes" id="UP001152561">
    <property type="component" value="Unassembled WGS sequence"/>
</dbReference>
<evidence type="ECO:0000256" key="6">
    <source>
        <dbReference type="ARBA" id="ARBA00023277"/>
    </source>
</evidence>
<keyword evidence="4" id="KW-0378">Hydrolase</keyword>
<protein>
    <recommendedName>
        <fullName evidence="3">cellulase</fullName>
        <ecNumber evidence="3">3.2.1.4</ecNumber>
    </recommendedName>
</protein>
<dbReference type="SUPFAM" id="SSF48208">
    <property type="entry name" value="Six-hairpin glycosidases"/>
    <property type="match status" value="1"/>
</dbReference>
<feature type="domain" description="Glycoside hydrolase family 9" evidence="9">
    <location>
        <begin position="1"/>
        <end position="234"/>
    </location>
</feature>
<keyword evidence="7" id="KW-0326">Glycosidase</keyword>
<comment type="similarity">
    <text evidence="2">Belongs to the glycosyl hydrolase 9 (cellulase E) family.</text>
</comment>
<dbReference type="InterPro" id="IPR008928">
    <property type="entry name" value="6-hairpin_glycosidase_sf"/>
</dbReference>
<reference evidence="11" key="1">
    <citation type="journal article" date="2023" name="Proc. Natl. Acad. Sci. U.S.A.">
        <title>Genomic and structural basis for evolution of tropane alkaloid biosynthesis.</title>
        <authorList>
            <person name="Wanga Y.-J."/>
            <person name="Taina T."/>
            <person name="Yua J.-Y."/>
            <person name="Lia J."/>
            <person name="Xua B."/>
            <person name="Chenc J."/>
            <person name="D'Auriad J.C."/>
            <person name="Huanga J.-P."/>
            <person name="Huanga S.-X."/>
        </authorList>
    </citation>
    <scope>NUCLEOTIDE SEQUENCE [LARGE SCALE GENOMIC DNA]</scope>
    <source>
        <strain evidence="11">cv. KIB-2019</strain>
    </source>
</reference>
<dbReference type="Gene3D" id="1.50.10.10">
    <property type="match status" value="1"/>
</dbReference>
<evidence type="ECO:0000256" key="4">
    <source>
        <dbReference type="ARBA" id="ARBA00022801"/>
    </source>
</evidence>
<keyword evidence="11" id="KW-1185">Reference proteome</keyword>
<evidence type="ECO:0000256" key="1">
    <source>
        <dbReference type="ARBA" id="ARBA00000966"/>
    </source>
</evidence>
<evidence type="ECO:0000256" key="2">
    <source>
        <dbReference type="ARBA" id="ARBA00007072"/>
    </source>
</evidence>
<dbReference type="GO" id="GO:0030245">
    <property type="term" value="P:cellulose catabolic process"/>
    <property type="evidence" value="ECO:0007669"/>
    <property type="project" value="UniProtKB-KW"/>
</dbReference>
<evidence type="ECO:0000259" key="9">
    <source>
        <dbReference type="Pfam" id="PF00759"/>
    </source>
</evidence>
<comment type="caution">
    <text evidence="10">The sequence shown here is derived from an EMBL/GenBank/DDBJ whole genome shotgun (WGS) entry which is preliminary data.</text>
</comment>
<gene>
    <name evidence="10" type="ORF">K7X08_035090</name>
</gene>
<evidence type="ECO:0000256" key="5">
    <source>
        <dbReference type="ARBA" id="ARBA00023001"/>
    </source>
</evidence>
<sequence>MLAWSVKQLRNSMGPDLQHAMEAIRWSTDYFIKATNTPNVVYALVGNAEGDHNCLERPEDMDTPRTTFAVTAQAPGSEVSAEIAAAVAAASMVFKPTDPAYSKLLVNRAVQVFEFADKYRGSYNDSRGPWVCPFYCNYNGYNDELLWAASWLLKATRKPMYWNYVKKNIINFKSDMESGLSEFGWDAKHAGINVLISKFVLGNPSNANPFLPYADTFVCSVLPESPTNTIRYTP</sequence>
<evidence type="ECO:0000256" key="8">
    <source>
        <dbReference type="ARBA" id="ARBA00023326"/>
    </source>
</evidence>
<evidence type="ECO:0000313" key="11">
    <source>
        <dbReference type="Proteomes" id="UP001152561"/>
    </source>
</evidence>
<dbReference type="EC" id="3.2.1.4" evidence="3"/>
<dbReference type="Pfam" id="PF00759">
    <property type="entry name" value="Glyco_hydro_9"/>
    <property type="match status" value="1"/>
</dbReference>